<dbReference type="EMBL" id="JAAMOX010000002">
    <property type="protein sequence ID" value="NIH54741.1"/>
    <property type="molecule type" value="Genomic_DNA"/>
</dbReference>
<evidence type="ECO:0000313" key="2">
    <source>
        <dbReference type="EMBL" id="NIH54741.1"/>
    </source>
</evidence>
<evidence type="ECO:0000313" key="3">
    <source>
        <dbReference type="Proteomes" id="UP000541033"/>
    </source>
</evidence>
<accession>A0A7X5TTL0</accession>
<protein>
    <submittedName>
        <fullName evidence="2">Uncharacterized protein</fullName>
    </submittedName>
</protein>
<feature type="compositionally biased region" description="Basic and acidic residues" evidence="1">
    <location>
        <begin position="13"/>
        <end position="35"/>
    </location>
</feature>
<proteinExistence type="predicted"/>
<feature type="region of interest" description="Disordered" evidence="1">
    <location>
        <begin position="1"/>
        <end position="52"/>
    </location>
</feature>
<gene>
    <name evidence="2" type="ORF">FHX76_002637</name>
</gene>
<dbReference type="AlphaFoldDB" id="A0A7X5TTL0"/>
<evidence type="ECO:0000256" key="1">
    <source>
        <dbReference type="SAM" id="MobiDB-lite"/>
    </source>
</evidence>
<comment type="caution">
    <text evidence="2">The sequence shown here is derived from an EMBL/GenBank/DDBJ whole genome shotgun (WGS) entry which is preliminary data.</text>
</comment>
<organism evidence="2 3">
    <name type="scientific">Lysinibacter cavernae</name>
    <dbReference type="NCBI Taxonomy" id="1640652"/>
    <lineage>
        <taxon>Bacteria</taxon>
        <taxon>Bacillati</taxon>
        <taxon>Actinomycetota</taxon>
        <taxon>Actinomycetes</taxon>
        <taxon>Micrococcales</taxon>
        <taxon>Microbacteriaceae</taxon>
        <taxon>Lysinibacter</taxon>
    </lineage>
</organism>
<name>A0A7X5TTL0_9MICO</name>
<keyword evidence="3" id="KW-1185">Reference proteome</keyword>
<sequence length="52" mass="6077">MKPPTEPSTTARDQARPRGIRRDQTDRLHPGEEHPHGRRERPQVVNMRKLPS</sequence>
<reference evidence="2 3" key="1">
    <citation type="submission" date="2020-02" db="EMBL/GenBank/DDBJ databases">
        <title>Sequencing the genomes of 1000 actinobacteria strains.</title>
        <authorList>
            <person name="Klenk H.-P."/>
        </authorList>
    </citation>
    <scope>NUCLEOTIDE SEQUENCE [LARGE SCALE GENOMIC DNA]</scope>
    <source>
        <strain evidence="2 3">DSM 27960</strain>
    </source>
</reference>
<dbReference type="Proteomes" id="UP000541033">
    <property type="component" value="Unassembled WGS sequence"/>
</dbReference>